<evidence type="ECO:0000313" key="2">
    <source>
        <dbReference type="EMBL" id="EFH94987.1"/>
    </source>
</evidence>
<keyword evidence="1" id="KW-0472">Membrane</keyword>
<dbReference type="Proteomes" id="UP000003455">
    <property type="component" value="Chromosome"/>
</dbReference>
<proteinExistence type="predicted"/>
<dbReference type="RefSeq" id="WP_000149426.1">
    <property type="nucleotide sequence ID" value="NZ_CM000952.1"/>
</dbReference>
<sequence length="75" mass="8821">MTHLTKVLDTLTGICVVLLFSKYFVTYANMVFDWNLRWYLLGNIPHLPIILFILMFIFGVPSEMIKDRQRKNNGV</sequence>
<dbReference type="HOGENOM" id="CLU_2669261_0_0_9"/>
<dbReference type="EMBL" id="ACJA02000004">
    <property type="protein sequence ID" value="EFH94987.1"/>
    <property type="molecule type" value="Genomic_DNA"/>
</dbReference>
<evidence type="ECO:0000256" key="1">
    <source>
        <dbReference type="SAM" id="Phobius"/>
    </source>
</evidence>
<keyword evidence="1" id="KW-1133">Transmembrane helix</keyword>
<accession>A0A0E1X6J2</accession>
<protein>
    <submittedName>
        <fullName evidence="2">Uncharacterized protein</fullName>
    </submittedName>
</protein>
<gene>
    <name evidence="2" type="ORF">HMPREF0769_12608</name>
</gene>
<dbReference type="NCBIfam" id="NF047829">
    <property type="entry name" value="epilancin_ElxI1"/>
    <property type="match status" value="1"/>
</dbReference>
<keyword evidence="1" id="KW-0812">Transmembrane</keyword>
<name>A0A0E1X6J2_STAAU</name>
<dbReference type="AlphaFoldDB" id="A0A0E1X6J2"/>
<dbReference type="InterPro" id="IPR058175">
    <property type="entry name" value="ElxI1-like"/>
</dbReference>
<reference evidence="2" key="1">
    <citation type="submission" date="2010-05" db="EMBL/GenBank/DDBJ databases">
        <authorList>
            <person name="Muzny D."/>
            <person name="Qin X."/>
            <person name="Buhay C."/>
            <person name="Dugan-Rocha S."/>
            <person name="Ding Y."/>
            <person name="Chen G."/>
            <person name="Hawes A."/>
            <person name="Holder M."/>
            <person name="Jhangiani S."/>
            <person name="Johnson A."/>
            <person name="Khan Z."/>
            <person name="Li Z."/>
            <person name="Liu W."/>
            <person name="Liu X."/>
            <person name="Perez L."/>
            <person name="Shen H."/>
            <person name="Wang Q."/>
            <person name="Watt J."/>
            <person name="Xi L."/>
            <person name="Xin Y."/>
            <person name="Zhou J."/>
            <person name="Deng J."/>
            <person name="Jiang H."/>
            <person name="Liu Y."/>
            <person name="Qu J."/>
            <person name="Song X.-Z."/>
            <person name="Zhang L."/>
            <person name="Villasana D."/>
            <person name="Johnson A."/>
            <person name="Liu J."/>
            <person name="Liyanage D."/>
            <person name="Lorensuhewa L."/>
            <person name="Robinson T."/>
            <person name="Song A."/>
            <person name="Song B.-B."/>
            <person name="Dinh H."/>
            <person name="Thornton R."/>
            <person name="Coyle M."/>
            <person name="Francisco L."/>
            <person name="Jackson L."/>
            <person name="Javaid M."/>
            <person name="Korchina V."/>
            <person name="Kovar C."/>
            <person name="Mata R."/>
            <person name="Mathew T."/>
            <person name="Ngo R."/>
            <person name="Nguyen L."/>
            <person name="Nguyen N."/>
            <person name="Okwuonu G."/>
            <person name="Ongeri F."/>
            <person name="Pham C."/>
            <person name="Simmons D."/>
            <person name="Wilczek-Boney K."/>
            <person name="Hale W."/>
            <person name="Jakkamsetti A."/>
            <person name="Pham P."/>
            <person name="Ruth R."/>
            <person name="San Lucas F."/>
            <person name="Warren J."/>
            <person name="Zhang J."/>
            <person name="Zhao Z."/>
            <person name="Zhou C."/>
            <person name="Zhu D."/>
            <person name="Lee S."/>
            <person name="Bess C."/>
            <person name="Blankenburg K."/>
            <person name="Forbes L."/>
            <person name="Fu Q."/>
            <person name="Gubbala S."/>
            <person name="Hirani K."/>
            <person name="Jayaseelan J.C."/>
            <person name="Lara F."/>
            <person name="Munidasa M."/>
            <person name="Palculict T."/>
            <person name="Patil S."/>
            <person name="Pu L.-L."/>
            <person name="Saada N."/>
            <person name="Tang L."/>
            <person name="Weissenberger G."/>
            <person name="Zhu Y."/>
            <person name="Hemphill L."/>
            <person name="Shang Y."/>
            <person name="Youmans B."/>
            <person name="Ayvaz T."/>
            <person name="Ross M."/>
            <person name="Santibanez J."/>
            <person name="Aqrawi P."/>
            <person name="Gross S."/>
            <person name="Joshi V."/>
            <person name="Fowler G."/>
            <person name="Nazareth L."/>
            <person name="Reid J."/>
            <person name="Worley K."/>
            <person name="Petrosino J."/>
            <person name="Highlander S."/>
            <person name="Gibbs R."/>
        </authorList>
    </citation>
    <scope>NUCLEOTIDE SEQUENCE [LARGE SCALE GENOMIC DNA]</scope>
    <source>
        <strain evidence="2">MN8</strain>
    </source>
</reference>
<feature type="transmembrane region" description="Helical" evidence="1">
    <location>
        <begin position="7"/>
        <end position="26"/>
    </location>
</feature>
<comment type="caution">
    <text evidence="2">The sequence shown here is derived from an EMBL/GenBank/DDBJ whole genome shotgun (WGS) entry which is preliminary data.</text>
</comment>
<organism evidence="2">
    <name type="scientific">Staphylococcus aureus subsp. aureus MN8</name>
    <dbReference type="NCBI Taxonomy" id="548470"/>
    <lineage>
        <taxon>Bacteria</taxon>
        <taxon>Bacillati</taxon>
        <taxon>Bacillota</taxon>
        <taxon>Bacilli</taxon>
        <taxon>Bacillales</taxon>
        <taxon>Staphylococcaceae</taxon>
        <taxon>Staphylococcus</taxon>
    </lineage>
</organism>
<feature type="transmembrane region" description="Helical" evidence="1">
    <location>
        <begin position="38"/>
        <end position="60"/>
    </location>
</feature>